<dbReference type="InterPro" id="IPR050834">
    <property type="entry name" value="Glycosyltransf_2"/>
</dbReference>
<dbReference type="InterPro" id="IPR001173">
    <property type="entry name" value="Glyco_trans_2-like"/>
</dbReference>
<name>A0A0F9PD72_9ZZZZ</name>
<dbReference type="PANTHER" id="PTHR43685:SF2">
    <property type="entry name" value="GLYCOSYLTRANSFERASE 2-LIKE DOMAIN-CONTAINING PROTEIN"/>
    <property type="match status" value="1"/>
</dbReference>
<dbReference type="CDD" id="cd00761">
    <property type="entry name" value="Glyco_tranf_GTA_type"/>
    <property type="match status" value="1"/>
</dbReference>
<dbReference type="Pfam" id="PF00535">
    <property type="entry name" value="Glycos_transf_2"/>
    <property type="match status" value="1"/>
</dbReference>
<accession>A0A0F9PD72</accession>
<proteinExistence type="predicted"/>
<dbReference type="PANTHER" id="PTHR43685">
    <property type="entry name" value="GLYCOSYLTRANSFERASE"/>
    <property type="match status" value="1"/>
</dbReference>
<reference evidence="2" key="1">
    <citation type="journal article" date="2015" name="Nature">
        <title>Complex archaea that bridge the gap between prokaryotes and eukaryotes.</title>
        <authorList>
            <person name="Spang A."/>
            <person name="Saw J.H."/>
            <person name="Jorgensen S.L."/>
            <person name="Zaremba-Niedzwiedzka K."/>
            <person name="Martijn J."/>
            <person name="Lind A.E."/>
            <person name="van Eijk R."/>
            <person name="Schleper C."/>
            <person name="Guy L."/>
            <person name="Ettema T.J."/>
        </authorList>
    </citation>
    <scope>NUCLEOTIDE SEQUENCE</scope>
</reference>
<dbReference type="EMBL" id="LAZR01005556">
    <property type="protein sequence ID" value="KKM98965.1"/>
    <property type="molecule type" value="Genomic_DNA"/>
</dbReference>
<evidence type="ECO:0000313" key="2">
    <source>
        <dbReference type="EMBL" id="KKM98965.1"/>
    </source>
</evidence>
<gene>
    <name evidence="2" type="ORF">LCGC14_1152680</name>
</gene>
<feature type="domain" description="Glycosyltransferase 2-like" evidence="1">
    <location>
        <begin position="9"/>
        <end position="134"/>
    </location>
</feature>
<dbReference type="SUPFAM" id="SSF53448">
    <property type="entry name" value="Nucleotide-diphospho-sugar transferases"/>
    <property type="match status" value="1"/>
</dbReference>
<evidence type="ECO:0000259" key="1">
    <source>
        <dbReference type="Pfam" id="PF00535"/>
    </source>
</evidence>
<comment type="caution">
    <text evidence="2">The sequence shown here is derived from an EMBL/GenBank/DDBJ whole genome shotgun (WGS) entry which is preliminary data.</text>
</comment>
<protein>
    <recommendedName>
        <fullName evidence="1">Glycosyltransferase 2-like domain-containing protein</fullName>
    </recommendedName>
</protein>
<organism evidence="2">
    <name type="scientific">marine sediment metagenome</name>
    <dbReference type="NCBI Taxonomy" id="412755"/>
    <lineage>
        <taxon>unclassified sequences</taxon>
        <taxon>metagenomes</taxon>
        <taxon>ecological metagenomes</taxon>
    </lineage>
</organism>
<sequence length="196" mass="21853">MHPDPVVAIIVPTLNRPQTLLRLVDSIRAQTYSDWACIIINQGDMFPAALEPLLRRFVYVDMMKQSASLARNIGLGIAQALGVTYVCLIDDDDWIEPNYLEEMVGALESNPQAGLVACTGTYEGKTYRQDHPTTKLIGSRMVRALCIGDAKFTARSGQEKAFWRLFDGHKQVNIDKILYRASRHPTGGLRDPQGGY</sequence>
<dbReference type="Gene3D" id="3.90.550.10">
    <property type="entry name" value="Spore Coat Polysaccharide Biosynthesis Protein SpsA, Chain A"/>
    <property type="match status" value="1"/>
</dbReference>
<dbReference type="InterPro" id="IPR029044">
    <property type="entry name" value="Nucleotide-diphossugar_trans"/>
</dbReference>
<dbReference type="AlphaFoldDB" id="A0A0F9PD72"/>